<proteinExistence type="inferred from homology"/>
<dbReference type="EMBL" id="CAEQ01002751">
    <property type="protein sequence ID" value="CCD17550.1"/>
    <property type="molecule type" value="Genomic_DNA"/>
</dbReference>
<comment type="similarity">
    <text evidence="4">Belongs to the ZNF277 family.</text>
</comment>
<evidence type="ECO:0000313" key="7">
    <source>
        <dbReference type="EMBL" id="CCD17550.1"/>
    </source>
</evidence>
<evidence type="ECO:0000256" key="4">
    <source>
        <dbReference type="ARBA" id="ARBA00034119"/>
    </source>
</evidence>
<keyword evidence="8" id="KW-1185">Reference proteome</keyword>
<dbReference type="GO" id="GO:0008270">
    <property type="term" value="F:zinc ion binding"/>
    <property type="evidence" value="ECO:0007669"/>
    <property type="project" value="UniProtKB-KW"/>
</dbReference>
<organism evidence="7 8">
    <name type="scientific">Trypanosoma congolense (strain IL3000)</name>
    <dbReference type="NCBI Taxonomy" id="1068625"/>
    <lineage>
        <taxon>Eukaryota</taxon>
        <taxon>Discoba</taxon>
        <taxon>Euglenozoa</taxon>
        <taxon>Kinetoplastea</taxon>
        <taxon>Metakinetoplastina</taxon>
        <taxon>Trypanosomatida</taxon>
        <taxon>Trypanosomatidae</taxon>
        <taxon>Trypanosoma</taxon>
        <taxon>Nannomonas</taxon>
    </lineage>
</organism>
<dbReference type="Pfam" id="PF12756">
    <property type="entry name" value="zf-C2H2_2"/>
    <property type="match status" value="1"/>
</dbReference>
<name>F9WJP3_TRYCI</name>
<evidence type="ECO:0000313" key="8">
    <source>
        <dbReference type="Proteomes" id="UP000000702"/>
    </source>
</evidence>
<dbReference type="PANTHER" id="PTHR13267">
    <property type="entry name" value="ZINC FINGER PROTEIN 277"/>
    <property type="match status" value="1"/>
</dbReference>
<dbReference type="VEuPathDB" id="TriTrypDB:TcIL3000_0_23640"/>
<dbReference type="InterPro" id="IPR013087">
    <property type="entry name" value="Znf_C2H2_type"/>
</dbReference>
<dbReference type="InterPro" id="IPR040048">
    <property type="entry name" value="ZNF277"/>
</dbReference>
<dbReference type="OMA" id="DFPMVPT"/>
<dbReference type="AlphaFoldDB" id="F9WJP3"/>
<protein>
    <submittedName>
        <fullName evidence="7">WGS project CAEQ00000000 data, annotated contig 934</fullName>
    </submittedName>
</protein>
<evidence type="ECO:0000256" key="1">
    <source>
        <dbReference type="ARBA" id="ARBA00022723"/>
    </source>
</evidence>
<evidence type="ECO:0000256" key="3">
    <source>
        <dbReference type="ARBA" id="ARBA00022833"/>
    </source>
</evidence>
<dbReference type="SUPFAM" id="SSF57667">
    <property type="entry name" value="beta-beta-alpha zinc fingers"/>
    <property type="match status" value="1"/>
</dbReference>
<keyword evidence="1" id="KW-0479">Metal-binding</keyword>
<comment type="caution">
    <text evidence="7">The sequence shown here is derived from an EMBL/GenBank/DDBJ whole genome shotgun (WGS) entry which is preliminary data.</text>
</comment>
<dbReference type="SMART" id="SM00355">
    <property type="entry name" value="ZnF_C2H2"/>
    <property type="match status" value="3"/>
</dbReference>
<dbReference type="PANTHER" id="PTHR13267:SF3">
    <property type="entry name" value="ZINC FINGER PROTEIN 277"/>
    <property type="match status" value="1"/>
</dbReference>
<feature type="domain" description="C2H2-type" evidence="6">
    <location>
        <begin position="26"/>
        <end position="49"/>
    </location>
</feature>
<dbReference type="PROSITE" id="PS00028">
    <property type="entry name" value="ZINC_FINGER_C2H2_1"/>
    <property type="match status" value="1"/>
</dbReference>
<reference evidence="8" key="1">
    <citation type="submission" date="2011-07" db="EMBL/GenBank/DDBJ databases">
        <title>Divergent evolution of antigenic variation in African trypanosomes.</title>
        <authorList>
            <person name="Jackson A.P."/>
            <person name="Berry A."/>
            <person name="Allison H.C."/>
            <person name="Burton P."/>
            <person name="Anderson J."/>
            <person name="Aslett M."/>
            <person name="Brown R."/>
            <person name="Corton N."/>
            <person name="Harris D."/>
            <person name="Hauser H."/>
            <person name="Gamble J."/>
            <person name="Gilderthorp R."/>
            <person name="McQuillan J."/>
            <person name="Quail M.A."/>
            <person name="Sanders M."/>
            <person name="Van Tonder A."/>
            <person name="Ginger M.L."/>
            <person name="Donelson J.E."/>
            <person name="Field M.C."/>
            <person name="Barry J.D."/>
            <person name="Berriman M."/>
            <person name="Hertz-Fowler C."/>
        </authorList>
    </citation>
    <scope>NUCLEOTIDE SEQUENCE [LARGE SCALE GENOMIC DNA]</scope>
    <source>
        <strain evidence="8">IL3000</strain>
    </source>
</reference>
<dbReference type="PROSITE" id="PS50157">
    <property type="entry name" value="ZINC_FINGER_C2H2_2"/>
    <property type="match status" value="1"/>
</dbReference>
<dbReference type="InterPro" id="IPR036236">
    <property type="entry name" value="Znf_C2H2_sf"/>
</dbReference>
<keyword evidence="3" id="KW-0862">Zinc</keyword>
<accession>F9WJP3</accession>
<evidence type="ECO:0000256" key="5">
    <source>
        <dbReference type="PROSITE-ProRule" id="PRU00042"/>
    </source>
</evidence>
<dbReference type="Proteomes" id="UP000000702">
    <property type="component" value="Unassembled WGS sequence"/>
</dbReference>
<keyword evidence="2 5" id="KW-0863">Zinc-finger</keyword>
<gene>
    <name evidence="7" type="ORF">TCIL3000_0_23640</name>
</gene>
<dbReference type="InterPro" id="IPR041661">
    <property type="entry name" value="ZN622/Rei1/Reh1_Znf-C2H2"/>
</dbReference>
<evidence type="ECO:0000256" key="2">
    <source>
        <dbReference type="ARBA" id="ARBA00022771"/>
    </source>
</evidence>
<reference evidence="7 8" key="2">
    <citation type="journal article" date="2012" name="Proc. Natl. Acad. Sci. U.S.A.">
        <title>Antigenic diversity is generated by distinct evolutionary mechanisms in African trypanosome species.</title>
        <authorList>
            <person name="Jackson A.P."/>
            <person name="Berry A."/>
            <person name="Aslett M."/>
            <person name="Allison H.C."/>
            <person name="Burton P."/>
            <person name="Vavrova-Anderson J."/>
            <person name="Brown R."/>
            <person name="Browne H."/>
            <person name="Corton N."/>
            <person name="Hauser H."/>
            <person name="Gamble J."/>
            <person name="Gilderthorp R."/>
            <person name="Marcello L."/>
            <person name="McQuillan J."/>
            <person name="Otto T.D."/>
            <person name="Quail M.A."/>
            <person name="Sanders M.J."/>
            <person name="van Tonder A."/>
            <person name="Ginger M.L."/>
            <person name="Field M.C."/>
            <person name="Barry J.D."/>
            <person name="Hertz-Fowler C."/>
            <person name="Berriman M."/>
        </authorList>
    </citation>
    <scope>NUCLEOTIDE SEQUENCE [LARGE SCALE GENOMIC DNA]</scope>
    <source>
        <strain evidence="7 8">IL3000</strain>
    </source>
</reference>
<evidence type="ECO:0000259" key="6">
    <source>
        <dbReference type="PROSITE" id="PS50157"/>
    </source>
</evidence>
<sequence length="320" mass="35856">MLDIERLRASCREVLERHQDLRPLDLPCAICHQTFCEQNNAMEHYRIVHGISTTHFDDVADLSGFFSQLRSLLFPADEKTLHCPVCGARCGDESGFHAHVQQSGHSHWNSECISTLSPFCVFPVCVREEGGDEAFTGDKGEVDEISDEALEVESSENGWEEEEEPVLCLFCDVASLDCLSHMRETHSFDFITAIRNRKDVRDVYDVIRVVNIIRWCVTNNTCPYHYKDSERDPEACKDEIGSSSLLSHLKAHPEHAIPRTVPNGDSELIPRIIGDTFISSIVMGNEVELVGDGGTGGEQDYPMVPTIVEIAKKHANEVIN</sequence>